<evidence type="ECO:0000313" key="2">
    <source>
        <dbReference type="EMBL" id="TYC48821.1"/>
    </source>
</evidence>
<dbReference type="InterPro" id="IPR029432">
    <property type="entry name" value="Gp28/Gp37-like_dom"/>
</dbReference>
<organism evidence="2 3">
    <name type="scientific">Weissella muntiaci</name>
    <dbReference type="NCBI Taxonomy" id="2508881"/>
    <lineage>
        <taxon>Bacteria</taxon>
        <taxon>Bacillati</taxon>
        <taxon>Bacillota</taxon>
        <taxon>Bacilli</taxon>
        <taxon>Lactobacillales</taxon>
        <taxon>Lactobacillaceae</taxon>
        <taxon>Weissella</taxon>
    </lineage>
</organism>
<dbReference type="OrthoDB" id="9255846at2"/>
<feature type="domain" description="Gp28/Gp37-like" evidence="1">
    <location>
        <begin position="28"/>
        <end position="369"/>
    </location>
</feature>
<proteinExistence type="predicted"/>
<comment type="caution">
    <text evidence="2">The sequence shown here is derived from an EMBL/GenBank/DDBJ whole genome shotgun (WGS) entry which is preliminary data.</text>
</comment>
<keyword evidence="3" id="KW-1185">Reference proteome</keyword>
<dbReference type="AlphaFoldDB" id="A0A6C2C4F2"/>
<reference evidence="2 3" key="1">
    <citation type="submission" date="2019-01" db="EMBL/GenBank/DDBJ databases">
        <title>Weissella sp. nov., a novel lactic acid bacterium isolated from animal feces.</title>
        <authorList>
            <person name="Wang L.-T."/>
        </authorList>
    </citation>
    <scope>NUCLEOTIDE SEQUENCE [LARGE SCALE GENOMIC DNA]</scope>
    <source>
        <strain evidence="2 3">8H-2</strain>
    </source>
</reference>
<name>A0A6C2C4F2_9LACO</name>
<evidence type="ECO:0000313" key="3">
    <source>
        <dbReference type="Proteomes" id="UP000371977"/>
    </source>
</evidence>
<evidence type="ECO:0000259" key="1">
    <source>
        <dbReference type="Pfam" id="PF14594"/>
    </source>
</evidence>
<protein>
    <recommendedName>
        <fullName evidence="1">Gp28/Gp37-like domain-containing protein</fullName>
    </recommendedName>
</protein>
<accession>A0A6C2C4F2</accession>
<gene>
    <name evidence="2" type="ORF">ESZ50_08050</name>
</gene>
<dbReference type="Pfam" id="PF14594">
    <property type="entry name" value="Sipho_Gp37"/>
    <property type="match status" value="1"/>
</dbReference>
<dbReference type="Proteomes" id="UP000371977">
    <property type="component" value="Unassembled WGS sequence"/>
</dbReference>
<sequence length="382" mass="43182">MSFGGVILEAIEQIDIEVFNRVGDSGFNFESAALFDSAISLTINWNYRNFDDFTLKVPLTKENIQLFKAENILLLKGQFFFIDRTIVEKDDDGFATVSGKSIAAKLDTRIIMNTYSTDSRLVERVVADLIQQHAVNPSDEKRKLAYLTLSDNIDGIVGENIAYQKTYGDVLEEITTLMTTYDFGFKEVPVNYINPVQQIVLFKGNDLSDTIEFSKEFDNLTKESFENAVYDERDTAYVLGEGEGNDRKGVYIGTQLSGIERRELYVDARDLQHTVKNDDGSETELNDDQYTNALIQRGKDKLAERMPVLEVNGIVNLNSELFEFRKDYNVGDRVRISSTLFSMAKTAILSSVEEVWDSDGHTMTPTFGNESPTIKDIIKRGN</sequence>
<dbReference type="EMBL" id="SDGZ01000016">
    <property type="protein sequence ID" value="TYC48821.1"/>
    <property type="molecule type" value="Genomic_DNA"/>
</dbReference>